<dbReference type="GO" id="GO:0004519">
    <property type="term" value="F:endonuclease activity"/>
    <property type="evidence" value="ECO:0007669"/>
    <property type="project" value="UniProtKB-KW"/>
</dbReference>
<dbReference type="PANTHER" id="PTHR35400">
    <property type="entry name" value="SLR1083 PROTEIN"/>
    <property type="match status" value="1"/>
</dbReference>
<dbReference type="InterPro" id="IPR011335">
    <property type="entry name" value="Restrct_endonuc-II-like"/>
</dbReference>
<keyword evidence="2" id="KW-0540">Nuclease</keyword>
<gene>
    <name evidence="2" type="ORF">SAMN05421837_10949</name>
</gene>
<evidence type="ECO:0000259" key="1">
    <source>
        <dbReference type="Pfam" id="PF05685"/>
    </source>
</evidence>
<dbReference type="EMBL" id="FNUJ01000009">
    <property type="protein sequence ID" value="SEF35892.1"/>
    <property type="molecule type" value="Genomic_DNA"/>
</dbReference>
<keyword evidence="2" id="KW-0378">Hydrolase</keyword>
<evidence type="ECO:0000313" key="2">
    <source>
        <dbReference type="EMBL" id="SEF35892.1"/>
    </source>
</evidence>
<evidence type="ECO:0000313" key="3">
    <source>
        <dbReference type="Proteomes" id="UP000198878"/>
    </source>
</evidence>
<dbReference type="PANTHER" id="PTHR35400:SF3">
    <property type="entry name" value="SLL1072 PROTEIN"/>
    <property type="match status" value="1"/>
</dbReference>
<accession>A0A1H5RBY9</accession>
<proteinExistence type="predicted"/>
<dbReference type="RefSeq" id="WP_346218111.1">
    <property type="nucleotide sequence ID" value="NZ_MUMK01000053.1"/>
</dbReference>
<name>A0A1H5RBY9_9PSEU</name>
<dbReference type="CDD" id="cd06260">
    <property type="entry name" value="DUF820-like"/>
    <property type="match status" value="1"/>
</dbReference>
<dbReference type="Proteomes" id="UP000198878">
    <property type="component" value="Unassembled WGS sequence"/>
</dbReference>
<protein>
    <submittedName>
        <fullName evidence="2">Endonuclease, Uma2 family (Restriction endonuclease fold)</fullName>
    </submittedName>
</protein>
<organism evidence="2 3">
    <name type="scientific">Amycolatopsis pretoriensis</name>
    <dbReference type="NCBI Taxonomy" id="218821"/>
    <lineage>
        <taxon>Bacteria</taxon>
        <taxon>Bacillati</taxon>
        <taxon>Actinomycetota</taxon>
        <taxon>Actinomycetes</taxon>
        <taxon>Pseudonocardiales</taxon>
        <taxon>Pseudonocardiaceae</taxon>
        <taxon>Amycolatopsis</taxon>
    </lineage>
</organism>
<keyword evidence="3" id="KW-1185">Reference proteome</keyword>
<dbReference type="Pfam" id="PF05685">
    <property type="entry name" value="Uma2"/>
    <property type="match status" value="1"/>
</dbReference>
<dbReference type="Gene3D" id="3.90.1570.10">
    <property type="entry name" value="tt1808, chain A"/>
    <property type="match status" value="1"/>
</dbReference>
<reference evidence="3" key="1">
    <citation type="submission" date="2016-10" db="EMBL/GenBank/DDBJ databases">
        <authorList>
            <person name="Varghese N."/>
            <person name="Submissions S."/>
        </authorList>
    </citation>
    <scope>NUCLEOTIDE SEQUENCE [LARGE SCALE GENOMIC DNA]</scope>
    <source>
        <strain evidence="3">DSM 44654</strain>
    </source>
</reference>
<feature type="domain" description="Putative restriction endonuclease" evidence="1">
    <location>
        <begin position="18"/>
        <end position="176"/>
    </location>
</feature>
<dbReference type="InterPro" id="IPR008538">
    <property type="entry name" value="Uma2"/>
</dbReference>
<dbReference type="STRING" id="218821.SAMN05421837_10949"/>
<keyword evidence="2" id="KW-0255">Endonuclease</keyword>
<dbReference type="InterPro" id="IPR012296">
    <property type="entry name" value="Nuclease_put_TT1808"/>
</dbReference>
<sequence>MTALPDWMDLPSAGLSADDYDALPEEICRRIEIVDGAILVNPSPRRSHQNFARRLAQVFEDACGPEFEVSTDVDLRLRDVPLLNRRPDIVVYDSSLPDELVLRPEYCVLVVEVMSPGSVTADQIDKPGEYAAGGIQHFWRVENTDDPEKLRVFRYQLDPTTKTYAPAAVHDGPFTVTDPFTVNVDLAGLL</sequence>
<dbReference type="AlphaFoldDB" id="A0A1H5RBY9"/>
<dbReference type="SUPFAM" id="SSF52980">
    <property type="entry name" value="Restriction endonuclease-like"/>
    <property type="match status" value="1"/>
</dbReference>